<evidence type="ECO:0000256" key="2">
    <source>
        <dbReference type="ARBA" id="ARBA00023002"/>
    </source>
</evidence>
<feature type="domain" description="D-isomer specific 2-hydroxyacid dehydrogenase catalytic" evidence="5">
    <location>
        <begin position="34"/>
        <end position="309"/>
    </location>
</feature>
<evidence type="ECO:0000313" key="8">
    <source>
        <dbReference type="Proteomes" id="UP000308489"/>
    </source>
</evidence>
<dbReference type="InterPro" id="IPR036291">
    <property type="entry name" value="NAD(P)-bd_dom_sf"/>
</dbReference>
<dbReference type="EC" id="1.1.1.95" evidence="7"/>
<sequence>MKKLLMTFGFIKGREEELRSLGYKVFIERENSLEFKDYMKEIDVVIGYDTFSMVDLNKFENLKWMQLSSVGFEHLPKDKIKNRDILITNNKDSYSIPIGEWIVCSILELTKRRPIAYENKLKKKWKIDFKVEELYGKTIGFIGTGNIAREAAKRLKSFGVNIIGVNTKGKCVEYFDKCYSLEEMDKVLEHSHAVIVTIPHTNKTHGLIDKSKLEKLRSDAIFINVSRGSIIDEDALINLLKNNKIKGAALDVFKIEPLPEDSPLWNLDNVILTCHNSWISENIAERRWQLFIENLKRYTNGEELLNIVNLDKGY</sequence>
<dbReference type="OrthoDB" id="9805416at2"/>
<keyword evidence="2 4" id="KW-0560">Oxidoreductase</keyword>
<evidence type="ECO:0000256" key="1">
    <source>
        <dbReference type="ARBA" id="ARBA00005854"/>
    </source>
</evidence>
<dbReference type="Pfam" id="PF00389">
    <property type="entry name" value="2-Hacid_dh"/>
    <property type="match status" value="1"/>
</dbReference>
<organism evidence="7 8">
    <name type="scientific">Hathewaya histolytica</name>
    <name type="common">Clostridium histolyticum</name>
    <dbReference type="NCBI Taxonomy" id="1498"/>
    <lineage>
        <taxon>Bacteria</taxon>
        <taxon>Bacillati</taxon>
        <taxon>Bacillota</taxon>
        <taxon>Clostridia</taxon>
        <taxon>Eubacteriales</taxon>
        <taxon>Clostridiaceae</taxon>
        <taxon>Hathewaya</taxon>
    </lineage>
</organism>
<dbReference type="PROSITE" id="PS00671">
    <property type="entry name" value="D_2_HYDROXYACID_DH_3"/>
    <property type="match status" value="1"/>
</dbReference>
<reference evidence="7 8" key="1">
    <citation type="submission" date="2019-05" db="EMBL/GenBank/DDBJ databases">
        <authorList>
            <consortium name="Pathogen Informatics"/>
        </authorList>
    </citation>
    <scope>NUCLEOTIDE SEQUENCE [LARGE SCALE GENOMIC DNA]</scope>
    <source>
        <strain evidence="7 8">NCTC503</strain>
    </source>
</reference>
<dbReference type="KEGG" id="hhw:NCTC503_00529"/>
<keyword evidence="8" id="KW-1185">Reference proteome</keyword>
<evidence type="ECO:0000313" key="7">
    <source>
        <dbReference type="EMBL" id="VTQ84376.1"/>
    </source>
</evidence>
<evidence type="ECO:0000256" key="3">
    <source>
        <dbReference type="ARBA" id="ARBA00023027"/>
    </source>
</evidence>
<dbReference type="GO" id="GO:0051287">
    <property type="term" value="F:NAD binding"/>
    <property type="evidence" value="ECO:0007669"/>
    <property type="project" value="InterPro"/>
</dbReference>
<dbReference type="Proteomes" id="UP000308489">
    <property type="component" value="Chromosome 1"/>
</dbReference>
<dbReference type="InterPro" id="IPR006139">
    <property type="entry name" value="D-isomer_2_OHA_DH_cat_dom"/>
</dbReference>
<comment type="similarity">
    <text evidence="1 4">Belongs to the D-isomer specific 2-hydroxyacid dehydrogenase family.</text>
</comment>
<dbReference type="PANTHER" id="PTHR43333:SF1">
    <property type="entry name" value="D-ISOMER SPECIFIC 2-HYDROXYACID DEHYDROGENASE NAD-BINDING DOMAIN-CONTAINING PROTEIN"/>
    <property type="match status" value="1"/>
</dbReference>
<dbReference type="GO" id="GO:0004617">
    <property type="term" value="F:phosphoglycerate dehydrogenase activity"/>
    <property type="evidence" value="ECO:0007669"/>
    <property type="project" value="UniProtKB-EC"/>
</dbReference>
<dbReference type="EC" id="1.1.1.-" evidence="7"/>
<dbReference type="InterPro" id="IPR029753">
    <property type="entry name" value="D-isomer_DH_CS"/>
</dbReference>
<dbReference type="RefSeq" id="WP_138209309.1">
    <property type="nucleotide sequence ID" value="NZ_CBCRUQ010000009.1"/>
</dbReference>
<accession>A0A4U9R043</accession>
<evidence type="ECO:0000256" key="4">
    <source>
        <dbReference type="RuleBase" id="RU003719"/>
    </source>
</evidence>
<dbReference type="SUPFAM" id="SSF52283">
    <property type="entry name" value="Formate/glycerate dehydrogenase catalytic domain-like"/>
    <property type="match status" value="1"/>
</dbReference>
<dbReference type="PANTHER" id="PTHR43333">
    <property type="entry name" value="2-HACID_DH_C DOMAIN-CONTAINING PROTEIN"/>
    <property type="match status" value="1"/>
</dbReference>
<dbReference type="InterPro" id="IPR006140">
    <property type="entry name" value="D-isomer_DH_NAD-bd"/>
</dbReference>
<proteinExistence type="inferred from homology"/>
<feature type="domain" description="D-isomer specific 2-hydroxyacid dehydrogenase NAD-binding" evidence="6">
    <location>
        <begin position="106"/>
        <end position="276"/>
    </location>
</feature>
<dbReference type="Gene3D" id="3.40.50.720">
    <property type="entry name" value="NAD(P)-binding Rossmann-like Domain"/>
    <property type="match status" value="2"/>
</dbReference>
<dbReference type="SUPFAM" id="SSF51735">
    <property type="entry name" value="NAD(P)-binding Rossmann-fold domains"/>
    <property type="match status" value="1"/>
</dbReference>
<evidence type="ECO:0000259" key="5">
    <source>
        <dbReference type="Pfam" id="PF00389"/>
    </source>
</evidence>
<protein>
    <submittedName>
        <fullName evidence="7">D-isomer specific 2-hydroxyacid dehydrogenase NAD-binding protein</fullName>
        <ecNumber evidence="7">1.1.1.-</ecNumber>
        <ecNumber evidence="7">1.1.1.95</ecNumber>
    </submittedName>
</protein>
<dbReference type="AlphaFoldDB" id="A0A4U9R043"/>
<name>A0A4U9R043_HATHI</name>
<keyword evidence="3" id="KW-0520">NAD</keyword>
<dbReference type="CDD" id="cd12155">
    <property type="entry name" value="PGDH_1"/>
    <property type="match status" value="1"/>
</dbReference>
<dbReference type="Pfam" id="PF02826">
    <property type="entry name" value="2-Hacid_dh_C"/>
    <property type="match status" value="1"/>
</dbReference>
<dbReference type="EMBL" id="LR590481">
    <property type="protein sequence ID" value="VTQ84376.1"/>
    <property type="molecule type" value="Genomic_DNA"/>
</dbReference>
<gene>
    <name evidence="7" type="primary">serA</name>
    <name evidence="7" type="ORF">NCTC503_00529</name>
</gene>
<evidence type="ECO:0000259" key="6">
    <source>
        <dbReference type="Pfam" id="PF02826"/>
    </source>
</evidence>